<gene>
    <name evidence="7" type="ORF">FM037_02510</name>
</gene>
<keyword evidence="5" id="KW-0472">Membrane</keyword>
<comment type="similarity">
    <text evidence="1">Belongs to the hemerythrin family.</text>
</comment>
<dbReference type="InterPro" id="IPR016131">
    <property type="entry name" value="Haemerythrin_Fe_BS"/>
</dbReference>
<dbReference type="InterPro" id="IPR050669">
    <property type="entry name" value="Hemerythrin"/>
</dbReference>
<keyword evidence="2" id="KW-0561">Oxygen transport</keyword>
<feature type="transmembrane region" description="Helical" evidence="5">
    <location>
        <begin position="36"/>
        <end position="55"/>
    </location>
</feature>
<dbReference type="SUPFAM" id="SSF47188">
    <property type="entry name" value="Hemerythrin-like"/>
    <property type="match status" value="1"/>
</dbReference>
<protein>
    <submittedName>
        <fullName evidence="7">Bacteriohemerythrin</fullName>
    </submittedName>
</protein>
<feature type="domain" description="Hemerythrin-like" evidence="6">
    <location>
        <begin position="68"/>
        <end position="185"/>
    </location>
</feature>
<dbReference type="InterPro" id="IPR035938">
    <property type="entry name" value="Hemerythrin-like_sf"/>
</dbReference>
<dbReference type="Proteomes" id="UP000315947">
    <property type="component" value="Chromosome"/>
</dbReference>
<reference evidence="7 8" key="1">
    <citation type="submission" date="2019-07" db="EMBL/GenBank/DDBJ databases">
        <title>Shewanella sp. YLB-06 whole genomic sequence.</title>
        <authorList>
            <person name="Yu L."/>
        </authorList>
    </citation>
    <scope>NUCLEOTIDE SEQUENCE [LARGE SCALE GENOMIC DNA]</scope>
    <source>
        <strain evidence="7 8">YLB-06</strain>
    </source>
</reference>
<keyword evidence="4" id="KW-0408">Iron</keyword>
<keyword evidence="5" id="KW-1133">Transmembrane helix</keyword>
<evidence type="ECO:0000259" key="6">
    <source>
        <dbReference type="Pfam" id="PF01814"/>
    </source>
</evidence>
<feature type="transmembrane region" description="Helical" evidence="5">
    <location>
        <begin position="12"/>
        <end position="30"/>
    </location>
</feature>
<evidence type="ECO:0000256" key="3">
    <source>
        <dbReference type="ARBA" id="ARBA00022723"/>
    </source>
</evidence>
<dbReference type="PROSITE" id="PS00550">
    <property type="entry name" value="HEMERYTHRINS"/>
    <property type="match status" value="1"/>
</dbReference>
<keyword evidence="5" id="KW-0812">Transmembrane</keyword>
<proteinExistence type="inferred from homology"/>
<dbReference type="NCBIfam" id="NF033749">
    <property type="entry name" value="bact_hemeryth"/>
    <property type="match status" value="1"/>
</dbReference>
<evidence type="ECO:0000313" key="8">
    <source>
        <dbReference type="Proteomes" id="UP000315947"/>
    </source>
</evidence>
<accession>A0ABX5WT90</accession>
<dbReference type="CDD" id="cd12107">
    <property type="entry name" value="Hemerythrin"/>
    <property type="match status" value="1"/>
</dbReference>
<dbReference type="InterPro" id="IPR012827">
    <property type="entry name" value="Hemerythrin_metal-bd"/>
</dbReference>
<evidence type="ECO:0000256" key="1">
    <source>
        <dbReference type="ARBA" id="ARBA00010587"/>
    </source>
</evidence>
<evidence type="ECO:0000256" key="5">
    <source>
        <dbReference type="SAM" id="Phobius"/>
    </source>
</evidence>
<keyword evidence="8" id="KW-1185">Reference proteome</keyword>
<dbReference type="Pfam" id="PF01814">
    <property type="entry name" value="Hemerythrin"/>
    <property type="match status" value="1"/>
</dbReference>
<keyword evidence="2" id="KW-0813">Transport</keyword>
<dbReference type="PANTHER" id="PTHR37164">
    <property type="entry name" value="BACTERIOHEMERYTHRIN"/>
    <property type="match status" value="1"/>
</dbReference>
<keyword evidence="3" id="KW-0479">Metal-binding</keyword>
<dbReference type="PANTHER" id="PTHR37164:SF1">
    <property type="entry name" value="BACTERIOHEMERYTHRIN"/>
    <property type="match status" value="1"/>
</dbReference>
<sequence>MSMISRTINMFLLSILIMALLIIVILSFMLGFGHPLPWIVIGVLVTIGIIHDKLLKKKQLVWQDSMATGIALIDHDHKRLIMLTNIFQEATEFNISERKVQLALDEVIRYTKYHFNREEQLMALNQYPGLKEHQLQHQQMIDEIELYMKEYRSDPDVALDHILQFLQSWLMNHIKGNDRQYIPYLTITKLDDDAELHKPRIDDAKPL</sequence>
<dbReference type="Gene3D" id="1.20.120.50">
    <property type="entry name" value="Hemerythrin-like"/>
    <property type="match status" value="1"/>
</dbReference>
<evidence type="ECO:0000313" key="7">
    <source>
        <dbReference type="EMBL" id="QDO82315.1"/>
    </source>
</evidence>
<dbReference type="InterPro" id="IPR012312">
    <property type="entry name" value="Hemerythrin-like"/>
</dbReference>
<organism evidence="7 8">
    <name type="scientific">Shewanella psychropiezotolerans</name>
    <dbReference type="NCBI Taxonomy" id="2593655"/>
    <lineage>
        <taxon>Bacteria</taxon>
        <taxon>Pseudomonadati</taxon>
        <taxon>Pseudomonadota</taxon>
        <taxon>Gammaproteobacteria</taxon>
        <taxon>Alteromonadales</taxon>
        <taxon>Shewanellaceae</taxon>
        <taxon>Shewanella</taxon>
    </lineage>
</organism>
<evidence type="ECO:0000256" key="4">
    <source>
        <dbReference type="ARBA" id="ARBA00023004"/>
    </source>
</evidence>
<evidence type="ECO:0000256" key="2">
    <source>
        <dbReference type="ARBA" id="ARBA00022621"/>
    </source>
</evidence>
<name>A0ABX5WT90_9GAMM</name>
<dbReference type="EMBL" id="CP041614">
    <property type="protein sequence ID" value="QDO82315.1"/>
    <property type="molecule type" value="Genomic_DNA"/>
</dbReference>
<dbReference type="NCBIfam" id="TIGR02481">
    <property type="entry name" value="hemeryth_dom"/>
    <property type="match status" value="1"/>
</dbReference>